<dbReference type="Pfam" id="PF01436">
    <property type="entry name" value="NHL"/>
    <property type="match status" value="1"/>
</dbReference>
<gene>
    <name evidence="3" type="ORF">LOD99_13668</name>
</gene>
<sequence length="438" mass="49815">MTHKLIIKQEDPFEVIESNLQLKTHEIQEAFNDFHKILDSKLKSILVEINTLYNQQREKVEVKHNQIEELNSSKTMITDPSLRNILVQIDKQILELEQEIHVTKEPIINWNTNLLENAVNNIVDIYFPGEQSIARTLSTSSLELKPTPSQSVTKTNFKPIVRGYENGQVLSPSGLCIDRNTDQIFIADRGNDRVQVYKNSGEHIMFVKDKDLANPNRIAIDRKFLYVACAVNSYVIPPSRKINSHLAKIDKEDGEIQSILPLEGTMLRICTNPVLSASTRLFCASLSDSKLVQGYDSAFRLISSTLLQSPYYDQYTQIYDIRVHEHELFALYHNSRYPLQVFGADGKILRCVQLSHRLVNADFLCIDSFRSYIVISDGGSSQVKVFTFSGECIAVIGKDGEIPAEFEKPWGVDMDQYGNIFICDNKSKSAVHMFEGPF</sequence>
<evidence type="ECO:0000313" key="4">
    <source>
        <dbReference type="Proteomes" id="UP001165289"/>
    </source>
</evidence>
<accession>A0AAV7KJ45</accession>
<dbReference type="Gene3D" id="2.120.10.30">
    <property type="entry name" value="TolB, C-terminal domain"/>
    <property type="match status" value="2"/>
</dbReference>
<dbReference type="Proteomes" id="UP001165289">
    <property type="component" value="Unassembled WGS sequence"/>
</dbReference>
<keyword evidence="1" id="KW-0677">Repeat</keyword>
<protein>
    <submittedName>
        <fullName evidence="3">Cell surface protein</fullName>
    </submittedName>
</protein>
<proteinExistence type="predicted"/>
<dbReference type="GO" id="GO:0061630">
    <property type="term" value="F:ubiquitin protein ligase activity"/>
    <property type="evidence" value="ECO:0007669"/>
    <property type="project" value="TreeGrafter"/>
</dbReference>
<dbReference type="PANTHER" id="PTHR24104">
    <property type="entry name" value="E3 UBIQUITIN-PROTEIN LIGASE NHLRC1-RELATED"/>
    <property type="match status" value="1"/>
</dbReference>
<dbReference type="InterPro" id="IPR011042">
    <property type="entry name" value="6-blade_b-propeller_TolB-like"/>
</dbReference>
<dbReference type="GO" id="GO:0000209">
    <property type="term" value="P:protein polyubiquitination"/>
    <property type="evidence" value="ECO:0007669"/>
    <property type="project" value="TreeGrafter"/>
</dbReference>
<organism evidence="3 4">
    <name type="scientific">Oopsacas minuta</name>
    <dbReference type="NCBI Taxonomy" id="111878"/>
    <lineage>
        <taxon>Eukaryota</taxon>
        <taxon>Metazoa</taxon>
        <taxon>Porifera</taxon>
        <taxon>Hexactinellida</taxon>
        <taxon>Hexasterophora</taxon>
        <taxon>Lyssacinosida</taxon>
        <taxon>Leucopsacidae</taxon>
        <taxon>Oopsacas</taxon>
    </lineage>
</organism>
<feature type="repeat" description="NHL" evidence="2">
    <location>
        <begin position="161"/>
        <end position="200"/>
    </location>
</feature>
<reference evidence="3 4" key="1">
    <citation type="journal article" date="2023" name="BMC Biol.">
        <title>The compact genome of the sponge Oopsacas minuta (Hexactinellida) is lacking key metazoan core genes.</title>
        <authorList>
            <person name="Santini S."/>
            <person name="Schenkelaars Q."/>
            <person name="Jourda C."/>
            <person name="Duchesne M."/>
            <person name="Belahbib H."/>
            <person name="Rocher C."/>
            <person name="Selva M."/>
            <person name="Riesgo A."/>
            <person name="Vervoort M."/>
            <person name="Leys S.P."/>
            <person name="Kodjabachian L."/>
            <person name="Le Bivic A."/>
            <person name="Borchiellini C."/>
            <person name="Claverie J.M."/>
            <person name="Renard E."/>
        </authorList>
    </citation>
    <scope>NUCLEOTIDE SEQUENCE [LARGE SCALE GENOMIC DNA]</scope>
    <source>
        <strain evidence="3">SPO-2</strain>
    </source>
</reference>
<dbReference type="SUPFAM" id="SSF63829">
    <property type="entry name" value="Calcium-dependent phosphotriesterase"/>
    <property type="match status" value="1"/>
</dbReference>
<dbReference type="InterPro" id="IPR001258">
    <property type="entry name" value="NHL_repeat"/>
</dbReference>
<dbReference type="PROSITE" id="PS51125">
    <property type="entry name" value="NHL"/>
    <property type="match status" value="1"/>
</dbReference>
<keyword evidence="4" id="KW-1185">Reference proteome</keyword>
<dbReference type="GO" id="GO:0008270">
    <property type="term" value="F:zinc ion binding"/>
    <property type="evidence" value="ECO:0007669"/>
    <property type="project" value="UniProtKB-KW"/>
</dbReference>
<name>A0AAV7KJ45_9METZ</name>
<evidence type="ECO:0000256" key="2">
    <source>
        <dbReference type="PROSITE-ProRule" id="PRU00504"/>
    </source>
</evidence>
<comment type="caution">
    <text evidence="3">The sequence shown here is derived from an EMBL/GenBank/DDBJ whole genome shotgun (WGS) entry which is preliminary data.</text>
</comment>
<evidence type="ECO:0000256" key="1">
    <source>
        <dbReference type="ARBA" id="ARBA00022737"/>
    </source>
</evidence>
<dbReference type="InterPro" id="IPR050952">
    <property type="entry name" value="TRIM-NHL_E3_ligases"/>
</dbReference>
<evidence type="ECO:0000313" key="3">
    <source>
        <dbReference type="EMBL" id="KAI6660945.1"/>
    </source>
</evidence>
<dbReference type="GO" id="GO:0043161">
    <property type="term" value="P:proteasome-mediated ubiquitin-dependent protein catabolic process"/>
    <property type="evidence" value="ECO:0007669"/>
    <property type="project" value="TreeGrafter"/>
</dbReference>
<dbReference type="AlphaFoldDB" id="A0AAV7KJ45"/>
<dbReference type="PANTHER" id="PTHR24104:SF25">
    <property type="entry name" value="PROTEIN LIN-41"/>
    <property type="match status" value="1"/>
</dbReference>
<dbReference type="EMBL" id="JAKMXF010000022">
    <property type="protein sequence ID" value="KAI6660945.1"/>
    <property type="molecule type" value="Genomic_DNA"/>
</dbReference>